<dbReference type="InterPro" id="IPR004147">
    <property type="entry name" value="ABC1_dom"/>
</dbReference>
<dbReference type="Pfam" id="PF03109">
    <property type="entry name" value="ABC1"/>
    <property type="match status" value="1"/>
</dbReference>
<comment type="caution">
    <text evidence="4">The sequence shown here is derived from an EMBL/GenBank/DDBJ whole genome shotgun (WGS) entry which is preliminary data.</text>
</comment>
<keyword evidence="2" id="KW-1133">Transmembrane helix</keyword>
<sequence>MIKTSPTHLKRYKDVAMLFYRYGDSSVVQQAGFAADLSDEDMSSSGKADELASDLERLGPTFVKIGQLLSTRPDLLPPNYLASLSRLQDDCEPLPFDRVREVFEKELGVNIKKAFAHIDEKPLASASLGQVHRATLHGGREVAVKVQRPGVRQQVTEDLSALQELAEFLDSHTDFGKKYRTTSLVKSFRESLMRELNYEQEASQLMELRGNLSSFSRLKIPDVITDYTSTRVLVMDFLPGTKITALSGAVMADVDGDQLADELFHAYLKQILVDGFFHADPHPGNLLLTQEREIAILDLGMVGRIPRSSRDHLFHLLVGIADGDGVQATRAALALGRGTEDSVDTDELTRRVEDIVGGTRGTSLAKLNMGEIVMSVTKACADCGLLIPSEINLLGKTMLNLDRVGAALCPDFDPQKAIQRHMQSIGAAKTAETLTSSNFMGLLTDSKEFIEQLPSRMNRIFDMVADNRLRFKVDAIDEATLMQGLQKIANRITLGLILAALIVGSAMLAKIETSFTLMGYPGIAIIFFLVAGVGAIALLGRILIHDR</sequence>
<keyword evidence="4" id="KW-0808">Transferase</keyword>
<dbReference type="InterPro" id="IPR011009">
    <property type="entry name" value="Kinase-like_dom_sf"/>
</dbReference>
<dbReference type="GO" id="GO:0016301">
    <property type="term" value="F:kinase activity"/>
    <property type="evidence" value="ECO:0007669"/>
    <property type="project" value="UniProtKB-KW"/>
</dbReference>
<feature type="transmembrane region" description="Helical" evidence="2">
    <location>
        <begin position="523"/>
        <end position="544"/>
    </location>
</feature>
<dbReference type="PANTHER" id="PTHR10566">
    <property type="entry name" value="CHAPERONE-ACTIVITY OF BC1 COMPLEX CABC1 -RELATED"/>
    <property type="match status" value="1"/>
</dbReference>
<evidence type="ECO:0000313" key="4">
    <source>
        <dbReference type="EMBL" id="MBK1825652.1"/>
    </source>
</evidence>
<keyword evidence="4" id="KW-0418">Kinase</keyword>
<keyword evidence="5" id="KW-1185">Reference proteome</keyword>
<dbReference type="Proteomes" id="UP000658278">
    <property type="component" value="Unassembled WGS sequence"/>
</dbReference>
<name>A0A934R7G4_9BACT</name>
<comment type="similarity">
    <text evidence="1">Belongs to the protein kinase superfamily. ADCK protein kinase family.</text>
</comment>
<feature type="domain" description="ABC1 atypical kinase-like" evidence="3">
    <location>
        <begin position="86"/>
        <end position="326"/>
    </location>
</feature>
<evidence type="ECO:0000256" key="1">
    <source>
        <dbReference type="ARBA" id="ARBA00009670"/>
    </source>
</evidence>
<evidence type="ECO:0000259" key="3">
    <source>
        <dbReference type="Pfam" id="PF03109"/>
    </source>
</evidence>
<dbReference type="CDD" id="cd05121">
    <property type="entry name" value="ABC1_ADCK3-like"/>
    <property type="match status" value="1"/>
</dbReference>
<dbReference type="SUPFAM" id="SSF56112">
    <property type="entry name" value="Protein kinase-like (PK-like)"/>
    <property type="match status" value="1"/>
</dbReference>
<dbReference type="InterPro" id="IPR050154">
    <property type="entry name" value="UbiB_kinase"/>
</dbReference>
<dbReference type="RefSeq" id="WP_200275510.1">
    <property type="nucleotide sequence ID" value="NZ_JAENII010000001.1"/>
</dbReference>
<evidence type="ECO:0000256" key="2">
    <source>
        <dbReference type="SAM" id="Phobius"/>
    </source>
</evidence>
<organism evidence="4 5">
    <name type="scientific">Haloferula rosea</name>
    <dbReference type="NCBI Taxonomy" id="490093"/>
    <lineage>
        <taxon>Bacteria</taxon>
        <taxon>Pseudomonadati</taxon>
        <taxon>Verrucomicrobiota</taxon>
        <taxon>Verrucomicrobiia</taxon>
        <taxon>Verrucomicrobiales</taxon>
        <taxon>Verrucomicrobiaceae</taxon>
        <taxon>Haloferula</taxon>
    </lineage>
</organism>
<evidence type="ECO:0000313" key="5">
    <source>
        <dbReference type="Proteomes" id="UP000658278"/>
    </source>
</evidence>
<keyword evidence="2" id="KW-0812">Transmembrane</keyword>
<accession>A0A934R7G4</accession>
<feature type="transmembrane region" description="Helical" evidence="2">
    <location>
        <begin position="492"/>
        <end position="511"/>
    </location>
</feature>
<dbReference type="EMBL" id="JAENII010000001">
    <property type="protein sequence ID" value="MBK1825652.1"/>
    <property type="molecule type" value="Genomic_DNA"/>
</dbReference>
<gene>
    <name evidence="4" type="ORF">JIN81_01360</name>
</gene>
<proteinExistence type="inferred from homology"/>
<keyword evidence="2" id="KW-0472">Membrane</keyword>
<protein>
    <submittedName>
        <fullName evidence="4">AarF/ABC1/UbiB kinase family protein</fullName>
    </submittedName>
</protein>
<dbReference type="PANTHER" id="PTHR10566:SF113">
    <property type="entry name" value="PROTEIN ACTIVITY OF BC1 COMPLEX KINASE 7, CHLOROPLASTIC"/>
    <property type="match status" value="1"/>
</dbReference>
<reference evidence="4" key="1">
    <citation type="submission" date="2021-01" db="EMBL/GenBank/DDBJ databases">
        <title>Modified the classification status of verrucomicrobia.</title>
        <authorList>
            <person name="Feng X."/>
        </authorList>
    </citation>
    <scope>NUCLEOTIDE SEQUENCE</scope>
    <source>
        <strain evidence="4">KCTC 22201</strain>
    </source>
</reference>
<dbReference type="AlphaFoldDB" id="A0A934R7G4"/>